<protein>
    <submittedName>
        <fullName evidence="3">Uncharacterized protein</fullName>
    </submittedName>
</protein>
<dbReference type="EMBL" id="BSDZ01000080">
    <property type="protein sequence ID" value="GLI69243.1"/>
    <property type="molecule type" value="Genomic_DNA"/>
</dbReference>
<keyword evidence="4" id="KW-1185">Reference proteome</keyword>
<evidence type="ECO:0000313" key="3">
    <source>
        <dbReference type="EMBL" id="GLI69243.1"/>
    </source>
</evidence>
<name>A0ABQ5SH32_9CHLO</name>
<proteinExistence type="predicted"/>
<feature type="region of interest" description="Disordered" evidence="2">
    <location>
        <begin position="159"/>
        <end position="265"/>
    </location>
</feature>
<evidence type="ECO:0000256" key="2">
    <source>
        <dbReference type="SAM" id="MobiDB-lite"/>
    </source>
</evidence>
<gene>
    <name evidence="3" type="ORF">VaNZ11_013819</name>
</gene>
<feature type="region of interest" description="Disordered" evidence="2">
    <location>
        <begin position="297"/>
        <end position="436"/>
    </location>
</feature>
<evidence type="ECO:0000313" key="4">
    <source>
        <dbReference type="Proteomes" id="UP001165090"/>
    </source>
</evidence>
<reference evidence="3 4" key="1">
    <citation type="journal article" date="2023" name="IScience">
        <title>Expanded male sex-determining region conserved during the evolution of homothallism in the green alga Volvox.</title>
        <authorList>
            <person name="Yamamoto K."/>
            <person name="Matsuzaki R."/>
            <person name="Mahakham W."/>
            <person name="Heman W."/>
            <person name="Sekimoto H."/>
            <person name="Kawachi M."/>
            <person name="Minakuchi Y."/>
            <person name="Toyoda A."/>
            <person name="Nozaki H."/>
        </authorList>
    </citation>
    <scope>NUCLEOTIDE SEQUENCE [LARGE SCALE GENOMIC DNA]</scope>
    <source>
        <strain evidence="3 4">NIES-4468</strain>
    </source>
</reference>
<feature type="compositionally biased region" description="Basic and acidic residues" evidence="2">
    <location>
        <begin position="392"/>
        <end position="436"/>
    </location>
</feature>
<evidence type="ECO:0000256" key="1">
    <source>
        <dbReference type="SAM" id="Coils"/>
    </source>
</evidence>
<feature type="coiled-coil region" evidence="1">
    <location>
        <begin position="45"/>
        <end position="118"/>
    </location>
</feature>
<feature type="compositionally biased region" description="Basic and acidic residues" evidence="2">
    <location>
        <begin position="322"/>
        <end position="366"/>
    </location>
</feature>
<organism evidence="3 4">
    <name type="scientific">Volvox africanus</name>
    <dbReference type="NCBI Taxonomy" id="51714"/>
    <lineage>
        <taxon>Eukaryota</taxon>
        <taxon>Viridiplantae</taxon>
        <taxon>Chlorophyta</taxon>
        <taxon>core chlorophytes</taxon>
        <taxon>Chlorophyceae</taxon>
        <taxon>CS clade</taxon>
        <taxon>Chlamydomonadales</taxon>
        <taxon>Volvocaceae</taxon>
        <taxon>Volvox</taxon>
    </lineage>
</organism>
<feature type="compositionally biased region" description="Polar residues" evidence="2">
    <location>
        <begin position="209"/>
        <end position="230"/>
    </location>
</feature>
<accession>A0ABQ5SH32</accession>
<comment type="caution">
    <text evidence="3">The sequence shown here is derived from an EMBL/GenBank/DDBJ whole genome shotgun (WGS) entry which is preliminary data.</text>
</comment>
<dbReference type="Proteomes" id="UP001165090">
    <property type="component" value="Unassembled WGS sequence"/>
</dbReference>
<feature type="compositionally biased region" description="Basic and acidic residues" evidence="2">
    <location>
        <begin position="178"/>
        <end position="187"/>
    </location>
</feature>
<sequence>MEDDLYGCVETATVAEGSLESTLYEGLFLGLSSFGHHEAYLQHKVDELEGLVRERNEELHTLKGQLEDRNQQLLNVTAERDVLLRNISCLYNTAKEEMARKQAEINSLRADIATARQQQQHAQRPMQRDLHLCCPTLPAGVEAIRSTGQASTAILAGSKRGRDAAMDASTQGNNGLRSEAEKADAKRTRCHGIRDGPAADNGVKEDNGARQQNRISPQTQPGKKFVTTSALVEARGHSSCQIRRSTGRRRSCEGGASDDRVQRPVIHQVSNHRANENGNGHHESHGFAIPMSVGELNASTRGSEGGGSHRGSNHSRAGYLEGSKDNIRERLRERDGPGDFRIPARESHESTRCGYENRQRERDPQRSGRHANPSDVDASGPRFLERSAGTDTGRDRDLGRLKDRGFLIGDRARELHGSERSGGRTRQEREWPLARD</sequence>
<keyword evidence="1" id="KW-0175">Coiled coil</keyword>